<dbReference type="GO" id="GO:0004252">
    <property type="term" value="F:serine-type endopeptidase activity"/>
    <property type="evidence" value="ECO:0007669"/>
    <property type="project" value="InterPro"/>
</dbReference>
<keyword evidence="3 5" id="KW-1133">Transmembrane helix</keyword>
<dbReference type="RefSeq" id="WP_157980505.1">
    <property type="nucleotide sequence ID" value="NZ_JAAVUN010000001.1"/>
</dbReference>
<dbReference type="InterPro" id="IPR003825">
    <property type="entry name" value="Colicin-V_CvpA"/>
</dbReference>
<sequence>MEFNGDLVLGLTVLDLVILVLLLLFVLHGVARGVGRTIGGVVGLVLGAALALWVLPHIEVTAVDRWIRLAVVGVVLLICMLGGQAIGEGLLGRLTGSPPRSSRATTAVDQAGGGLLGGVIGAVVVLAVSGFLNQVPLPWLNAQLEGSRTLAAMQRWAPQEVTDGLATAQEEIAGAPAIRELDALLFPSVQPPQTEVDDPDVLAASASTVQILGSATRCGYNQSGSGFVTSDSQVVTNAHVVQGTDSVSVFSPEGVRHAAEVVQFVPEHDLAVLEVADLDLAPLRIAEDAQGGVEDGTSAAFIGYPRSGPLSIGPATVQGSAYTVMGSVDGSQPMQVMQFAGDVQRGNSGGPLVDMEGQVIGVVFGKAVEDPAGYAVDTGTLGEVLADAAGATSPVDTGVCQAA</sequence>
<evidence type="ECO:0000256" key="4">
    <source>
        <dbReference type="ARBA" id="ARBA00023136"/>
    </source>
</evidence>
<dbReference type="PANTHER" id="PTHR43019:SF23">
    <property type="entry name" value="PROTEASE DO-LIKE 5, CHLOROPLASTIC"/>
    <property type="match status" value="1"/>
</dbReference>
<keyword evidence="2 5" id="KW-0812">Transmembrane</keyword>
<dbReference type="Proteomes" id="UP000521379">
    <property type="component" value="Unassembled WGS sequence"/>
</dbReference>
<dbReference type="NCBIfam" id="NF033740">
    <property type="entry name" value="MarP_fam_protase"/>
    <property type="match status" value="1"/>
</dbReference>
<keyword evidence="6" id="KW-0645">Protease</keyword>
<dbReference type="SUPFAM" id="SSF50494">
    <property type="entry name" value="Trypsin-like serine proteases"/>
    <property type="match status" value="1"/>
</dbReference>
<evidence type="ECO:0000256" key="3">
    <source>
        <dbReference type="ARBA" id="ARBA00022989"/>
    </source>
</evidence>
<dbReference type="InterPro" id="IPR001940">
    <property type="entry name" value="Peptidase_S1C"/>
</dbReference>
<dbReference type="InterPro" id="IPR009003">
    <property type="entry name" value="Peptidase_S1_PA"/>
</dbReference>
<dbReference type="GO" id="GO:0006508">
    <property type="term" value="P:proteolysis"/>
    <property type="evidence" value="ECO:0007669"/>
    <property type="project" value="UniProtKB-KW"/>
</dbReference>
<protein>
    <submittedName>
        <fullName evidence="6">MarP family serine protease</fullName>
    </submittedName>
</protein>
<dbReference type="PRINTS" id="PR00834">
    <property type="entry name" value="PROTEASES2C"/>
</dbReference>
<comment type="caution">
    <text evidence="6">The sequence shown here is derived from an EMBL/GenBank/DDBJ whole genome shotgun (WGS) entry which is preliminary data.</text>
</comment>
<accession>A0A846U1M0</accession>
<dbReference type="GO" id="GO:0009403">
    <property type="term" value="P:toxin biosynthetic process"/>
    <property type="evidence" value="ECO:0007669"/>
    <property type="project" value="InterPro"/>
</dbReference>
<organism evidence="6 7">
    <name type="scientific">Kocuria subflava</name>
    <dbReference type="NCBI Taxonomy" id="1736139"/>
    <lineage>
        <taxon>Bacteria</taxon>
        <taxon>Bacillati</taxon>
        <taxon>Actinomycetota</taxon>
        <taxon>Actinomycetes</taxon>
        <taxon>Micrococcales</taxon>
        <taxon>Micrococcaceae</taxon>
        <taxon>Kocuria</taxon>
    </lineage>
</organism>
<dbReference type="PANTHER" id="PTHR43019">
    <property type="entry name" value="SERINE ENDOPROTEASE DEGS"/>
    <property type="match status" value="1"/>
</dbReference>
<dbReference type="AlphaFoldDB" id="A0A846U1M0"/>
<name>A0A846U1M0_9MICC</name>
<dbReference type="Pfam" id="PF13365">
    <property type="entry name" value="Trypsin_2"/>
    <property type="match status" value="1"/>
</dbReference>
<feature type="transmembrane region" description="Helical" evidence="5">
    <location>
        <begin position="111"/>
        <end position="132"/>
    </location>
</feature>
<dbReference type="InterPro" id="IPR047680">
    <property type="entry name" value="MarP-like"/>
</dbReference>
<comment type="subcellular location">
    <subcellularLocation>
        <location evidence="1">Membrane</location>
        <topology evidence="1">Multi-pass membrane protein</topology>
    </subcellularLocation>
</comment>
<keyword evidence="6" id="KW-0378">Hydrolase</keyword>
<evidence type="ECO:0000256" key="1">
    <source>
        <dbReference type="ARBA" id="ARBA00004141"/>
    </source>
</evidence>
<evidence type="ECO:0000256" key="5">
    <source>
        <dbReference type="SAM" id="Phobius"/>
    </source>
</evidence>
<dbReference type="EMBL" id="JAAVUN010000001">
    <property type="protein sequence ID" value="NKE08621.1"/>
    <property type="molecule type" value="Genomic_DNA"/>
</dbReference>
<dbReference type="Gene3D" id="2.40.10.10">
    <property type="entry name" value="Trypsin-like serine proteases"/>
    <property type="match status" value="2"/>
</dbReference>
<gene>
    <name evidence="6" type="ORF">GTW58_01395</name>
</gene>
<keyword evidence="7" id="KW-1185">Reference proteome</keyword>
<feature type="transmembrane region" description="Helical" evidence="5">
    <location>
        <begin position="37"/>
        <end position="55"/>
    </location>
</feature>
<feature type="transmembrane region" description="Helical" evidence="5">
    <location>
        <begin position="7"/>
        <end position="31"/>
    </location>
</feature>
<feature type="transmembrane region" description="Helical" evidence="5">
    <location>
        <begin position="67"/>
        <end position="91"/>
    </location>
</feature>
<reference evidence="6 7" key="1">
    <citation type="submission" date="2020-02" db="EMBL/GenBank/DDBJ databases">
        <authorList>
            <person name="Sun Q."/>
        </authorList>
    </citation>
    <scope>NUCLEOTIDE SEQUENCE [LARGE SCALE GENOMIC DNA]</scope>
    <source>
        <strain evidence="6 7">YIM 13062</strain>
    </source>
</reference>
<dbReference type="GO" id="GO:0016020">
    <property type="term" value="C:membrane"/>
    <property type="evidence" value="ECO:0007669"/>
    <property type="project" value="UniProtKB-SubCell"/>
</dbReference>
<evidence type="ECO:0000313" key="6">
    <source>
        <dbReference type="EMBL" id="NKE08621.1"/>
    </source>
</evidence>
<evidence type="ECO:0000256" key="2">
    <source>
        <dbReference type="ARBA" id="ARBA00022692"/>
    </source>
</evidence>
<keyword evidence="4 5" id="KW-0472">Membrane</keyword>
<proteinExistence type="predicted"/>
<evidence type="ECO:0000313" key="7">
    <source>
        <dbReference type="Proteomes" id="UP000521379"/>
    </source>
</evidence>
<dbReference type="Pfam" id="PF02674">
    <property type="entry name" value="Colicin_V"/>
    <property type="match status" value="1"/>
</dbReference>
<dbReference type="InterPro" id="IPR043504">
    <property type="entry name" value="Peptidase_S1_PA_chymotrypsin"/>
</dbReference>